<protein>
    <recommendedName>
        <fullName evidence="5">Mce-associated membrane protein</fullName>
    </recommendedName>
</protein>
<name>A0ABQ4G5F7_9ACTN</name>
<evidence type="ECO:0008006" key="5">
    <source>
        <dbReference type="Google" id="ProtNLM"/>
    </source>
</evidence>
<comment type="caution">
    <text evidence="3">The sequence shown here is derived from an EMBL/GenBank/DDBJ whole genome shotgun (WGS) entry which is preliminary data.</text>
</comment>
<evidence type="ECO:0000313" key="4">
    <source>
        <dbReference type="Proteomes" id="UP000603904"/>
    </source>
</evidence>
<keyword evidence="4" id="KW-1185">Reference proteome</keyword>
<dbReference type="PANTHER" id="PTHR37042:SF4">
    <property type="entry name" value="OUTER MEMBRANE PROTEIN RV1973"/>
    <property type="match status" value="1"/>
</dbReference>
<evidence type="ECO:0000256" key="2">
    <source>
        <dbReference type="ARBA" id="ARBA00023136"/>
    </source>
</evidence>
<accession>A0ABQ4G5F7</accession>
<dbReference type="Proteomes" id="UP000603904">
    <property type="component" value="Unassembled WGS sequence"/>
</dbReference>
<gene>
    <name evidence="3" type="ORF">Mco01_52650</name>
</gene>
<dbReference type="EMBL" id="BOOC01000030">
    <property type="protein sequence ID" value="GIH42265.1"/>
    <property type="molecule type" value="Genomic_DNA"/>
</dbReference>
<dbReference type="PANTHER" id="PTHR37042">
    <property type="entry name" value="OUTER MEMBRANE PROTEIN RV1973"/>
    <property type="match status" value="1"/>
</dbReference>
<dbReference type="RefSeq" id="WP_239103927.1">
    <property type="nucleotide sequence ID" value="NZ_BAAAGP010000017.1"/>
</dbReference>
<evidence type="ECO:0000256" key="1">
    <source>
        <dbReference type="ARBA" id="ARBA00004370"/>
    </source>
</evidence>
<evidence type="ECO:0000313" key="3">
    <source>
        <dbReference type="EMBL" id="GIH42265.1"/>
    </source>
</evidence>
<organism evidence="3 4">
    <name type="scientific">Microbispora corallina</name>
    <dbReference type="NCBI Taxonomy" id="83302"/>
    <lineage>
        <taxon>Bacteria</taxon>
        <taxon>Bacillati</taxon>
        <taxon>Actinomycetota</taxon>
        <taxon>Actinomycetes</taxon>
        <taxon>Streptosporangiales</taxon>
        <taxon>Streptosporangiaceae</taxon>
        <taxon>Microbispora</taxon>
    </lineage>
</organism>
<sequence length="180" mass="19119">MTPEEGRRPPGRLRRLLVALMALAAVGLGLAALSAYRDLRSLQDAEKAGGSALAAARAYAPEMLSYDYRTIDRDLARAGAHATGALAEQYRRLPAAIGPDARLRHKVQQAVVAAAGVESQSPGEVRVLVFVNLVTSRTDPGASRPTQQVVQSRARLVLVTQGDGWRVSALSTLLGDTPAR</sequence>
<keyword evidence="2" id="KW-0472">Membrane</keyword>
<reference evidence="3 4" key="1">
    <citation type="submission" date="2021-01" db="EMBL/GenBank/DDBJ databases">
        <title>Whole genome shotgun sequence of Microbispora corallina NBRC 16416.</title>
        <authorList>
            <person name="Komaki H."/>
            <person name="Tamura T."/>
        </authorList>
    </citation>
    <scope>NUCLEOTIDE SEQUENCE [LARGE SCALE GENOMIC DNA]</scope>
    <source>
        <strain evidence="3 4">NBRC 16416</strain>
    </source>
</reference>
<comment type="subcellular location">
    <subcellularLocation>
        <location evidence="1">Membrane</location>
    </subcellularLocation>
</comment>
<proteinExistence type="predicted"/>